<accession>A0A6A6U3L7</accession>
<evidence type="ECO:0000313" key="2">
    <source>
        <dbReference type="EMBL" id="KAF2666855.1"/>
    </source>
</evidence>
<evidence type="ECO:0000313" key="3">
    <source>
        <dbReference type="Proteomes" id="UP000799302"/>
    </source>
</evidence>
<keyword evidence="3" id="KW-1185">Reference proteome</keyword>
<name>A0A6A6U3L7_9PEZI</name>
<feature type="region of interest" description="Disordered" evidence="1">
    <location>
        <begin position="148"/>
        <end position="176"/>
    </location>
</feature>
<gene>
    <name evidence="2" type="ORF">BT63DRAFT_457813</name>
</gene>
<dbReference type="AlphaFoldDB" id="A0A6A6U3L7"/>
<reference evidence="2" key="1">
    <citation type="journal article" date="2020" name="Stud. Mycol.">
        <title>101 Dothideomycetes genomes: a test case for predicting lifestyles and emergence of pathogens.</title>
        <authorList>
            <person name="Haridas S."/>
            <person name="Albert R."/>
            <person name="Binder M."/>
            <person name="Bloem J."/>
            <person name="Labutti K."/>
            <person name="Salamov A."/>
            <person name="Andreopoulos B."/>
            <person name="Baker S."/>
            <person name="Barry K."/>
            <person name="Bills G."/>
            <person name="Bluhm B."/>
            <person name="Cannon C."/>
            <person name="Castanera R."/>
            <person name="Culley D."/>
            <person name="Daum C."/>
            <person name="Ezra D."/>
            <person name="Gonzalez J."/>
            <person name="Henrissat B."/>
            <person name="Kuo A."/>
            <person name="Liang C."/>
            <person name="Lipzen A."/>
            <person name="Lutzoni F."/>
            <person name="Magnuson J."/>
            <person name="Mondo S."/>
            <person name="Nolan M."/>
            <person name="Ohm R."/>
            <person name="Pangilinan J."/>
            <person name="Park H.-J."/>
            <person name="Ramirez L."/>
            <person name="Alfaro M."/>
            <person name="Sun H."/>
            <person name="Tritt A."/>
            <person name="Yoshinaga Y."/>
            <person name="Zwiers L.-H."/>
            <person name="Turgeon B."/>
            <person name="Goodwin S."/>
            <person name="Spatafora J."/>
            <person name="Crous P."/>
            <person name="Grigoriev I."/>
        </authorList>
    </citation>
    <scope>NUCLEOTIDE SEQUENCE</scope>
    <source>
        <strain evidence="2">CBS 115976</strain>
    </source>
</reference>
<dbReference type="Proteomes" id="UP000799302">
    <property type="component" value="Unassembled WGS sequence"/>
</dbReference>
<proteinExistence type="predicted"/>
<protein>
    <submittedName>
        <fullName evidence="2">Uncharacterized protein</fullName>
    </submittedName>
</protein>
<dbReference type="EMBL" id="MU004238">
    <property type="protein sequence ID" value="KAF2666855.1"/>
    <property type="molecule type" value="Genomic_DNA"/>
</dbReference>
<evidence type="ECO:0000256" key="1">
    <source>
        <dbReference type="SAM" id="MobiDB-lite"/>
    </source>
</evidence>
<sequence>MKKQAIRSKLTKEYQLSEEDDHQKHIVEDASLKLKPCDKAKVVRPIAAIGQIFLTSTSTTGSAANEIGVLAPISEPEIGSLFRDILRAFDRDCVDEAKIKVFLETDRATYSDHFAFYRSIPVISLLDFIRAAFHYETAKRSLGQMRSGSKASARLKRPAESEYCDESSKRQCRASH</sequence>
<organism evidence="2 3">
    <name type="scientific">Microthyrium microscopicum</name>
    <dbReference type="NCBI Taxonomy" id="703497"/>
    <lineage>
        <taxon>Eukaryota</taxon>
        <taxon>Fungi</taxon>
        <taxon>Dikarya</taxon>
        <taxon>Ascomycota</taxon>
        <taxon>Pezizomycotina</taxon>
        <taxon>Dothideomycetes</taxon>
        <taxon>Dothideomycetes incertae sedis</taxon>
        <taxon>Microthyriales</taxon>
        <taxon>Microthyriaceae</taxon>
        <taxon>Microthyrium</taxon>
    </lineage>
</organism>